<keyword evidence="4" id="KW-0132">Cell division</keyword>
<dbReference type="Pfam" id="PF01580">
    <property type="entry name" value="FtsK_SpoIIIE"/>
    <property type="match status" value="1"/>
</dbReference>
<dbReference type="PANTHER" id="PTHR22683:SF41">
    <property type="entry name" value="DNA TRANSLOCASE FTSK"/>
    <property type="match status" value="1"/>
</dbReference>
<dbReference type="SMART" id="SM00843">
    <property type="entry name" value="Ftsk_gamma"/>
    <property type="match status" value="1"/>
</dbReference>
<gene>
    <name evidence="18" type="ORF">DRP53_06875</name>
</gene>
<dbReference type="EMBL" id="QNBE01000063">
    <property type="protein sequence ID" value="RKX69849.1"/>
    <property type="molecule type" value="Genomic_DNA"/>
</dbReference>
<dbReference type="SUPFAM" id="SSF52540">
    <property type="entry name" value="P-loop containing nucleoside triphosphate hydrolases"/>
    <property type="match status" value="1"/>
</dbReference>
<evidence type="ECO:0000256" key="8">
    <source>
        <dbReference type="ARBA" id="ARBA00022840"/>
    </source>
</evidence>
<protein>
    <submittedName>
        <fullName evidence="18">DNA translocase FtsK</fullName>
    </submittedName>
</protein>
<dbReference type="PROSITE" id="PS50901">
    <property type="entry name" value="FTSK"/>
    <property type="match status" value="1"/>
</dbReference>
<keyword evidence="5 16" id="KW-0812">Transmembrane</keyword>
<keyword evidence="11 16" id="KW-0472">Membrane</keyword>
<feature type="region of interest" description="Disordered" evidence="15">
    <location>
        <begin position="180"/>
        <end position="205"/>
    </location>
</feature>
<dbReference type="GO" id="GO:0007059">
    <property type="term" value="P:chromosome segregation"/>
    <property type="evidence" value="ECO:0007669"/>
    <property type="project" value="UniProtKB-KW"/>
</dbReference>
<dbReference type="InterPro" id="IPR025199">
    <property type="entry name" value="FtsK_4TM"/>
</dbReference>
<dbReference type="CDD" id="cd01127">
    <property type="entry name" value="TrwB_TraG_TraD_VirD4"/>
    <property type="match status" value="1"/>
</dbReference>
<feature type="transmembrane region" description="Helical" evidence="16">
    <location>
        <begin position="34"/>
        <end position="53"/>
    </location>
</feature>
<dbReference type="PANTHER" id="PTHR22683">
    <property type="entry name" value="SPORULATION PROTEIN RELATED"/>
    <property type="match status" value="1"/>
</dbReference>
<evidence type="ECO:0000256" key="6">
    <source>
        <dbReference type="ARBA" id="ARBA00022741"/>
    </source>
</evidence>
<dbReference type="InterPro" id="IPR003593">
    <property type="entry name" value="AAA+_ATPase"/>
</dbReference>
<evidence type="ECO:0000313" key="18">
    <source>
        <dbReference type="EMBL" id="RKX69849.1"/>
    </source>
</evidence>
<keyword evidence="8 14" id="KW-0067">ATP-binding</keyword>
<dbReference type="Gene3D" id="1.10.10.10">
    <property type="entry name" value="Winged helix-like DNA-binding domain superfamily/Winged helix DNA-binding domain"/>
    <property type="match status" value="1"/>
</dbReference>
<dbReference type="SMART" id="SM00382">
    <property type="entry name" value="AAA"/>
    <property type="match status" value="1"/>
</dbReference>
<accession>A0A660SG98</accession>
<evidence type="ECO:0000256" key="15">
    <source>
        <dbReference type="SAM" id="MobiDB-lite"/>
    </source>
</evidence>
<dbReference type="GO" id="GO:0051301">
    <property type="term" value="P:cell division"/>
    <property type="evidence" value="ECO:0007669"/>
    <property type="project" value="UniProtKB-KW"/>
</dbReference>
<comment type="similarity">
    <text evidence="2">Belongs to the FtsK/SpoIIIE/SftA family.</text>
</comment>
<evidence type="ECO:0000256" key="10">
    <source>
        <dbReference type="ARBA" id="ARBA00023125"/>
    </source>
</evidence>
<dbReference type="InterPro" id="IPR018541">
    <property type="entry name" value="Ftsk_gamma"/>
</dbReference>
<sequence>MSLGDIIPIIGFGVGITVIIYFSKKLSEEQKLRISGIFLIILSLLLLLSLISYRPKSPADNLVGAIGHIEAKGFLSLFGFYAYLFVFLIGYTGYRFLFRSDSNLKLVYFLLSITLPLLGILGLFLPTPLSGHLASLLGSVFSGYLGRIGSTILLSGLILILFLFFFEFRIPQKEIVTAPTKKKPRLRKEKPKPPAKTPPPKRELKGDFKENFLSILADPPEDEEVEIDESAAQTIIDRLKEFDVTGRITGVVSGPVITRYEFEPDPGIKLSRITSLAGDLALALKAVRIRIVAPIPGKSAVGIEVPNRNRRTVYLKKALQDEEALKRGILNVPLGEDITGKPVFFDITEMPHVLIAGTTGSGKSVCINNIIAGILYTHSHREVRFLMIDPKRLELPVYNPIPHLLRKVVVDPKDAVDELSRIVDLMDVRYRAFARIGVRDIEDYNRMAKKSGSQPKPYILIIVDELADLMMTAPSEIEERITRLAQMSRAVGIHLLLATQRPSVDVITGIIKANFPCRIAFQVASKTDSRTILDMNGAETLLGKGDMLFLPPGTGLPIRLHGGYISSQEIRGIRDLVAYHYLKNLFPVKEIDRYFHQISDEGLWDPLFDPSGVGADEKRKALANLLSEDDINEIINQGYYPLLEEYEEIEELSEEEGEIGEVDPLFFEAARLVFRHKLASVSLLQRRLNVGYARAGRIIDQLEKAGIVGPFVGSKSRDVLIEDDTRLEEVLDRFRKR</sequence>
<evidence type="ECO:0000256" key="1">
    <source>
        <dbReference type="ARBA" id="ARBA00004651"/>
    </source>
</evidence>
<comment type="caution">
    <text evidence="18">The sequence shown here is derived from an EMBL/GenBank/DDBJ whole genome shotgun (WGS) entry which is preliminary data.</text>
</comment>
<keyword evidence="7" id="KW-0159">Chromosome partition</keyword>
<comment type="subcellular location">
    <subcellularLocation>
        <location evidence="1">Cell membrane</location>
        <topology evidence="1">Multi-pass membrane protein</topology>
    </subcellularLocation>
</comment>
<evidence type="ECO:0000256" key="13">
    <source>
        <dbReference type="ARBA" id="ARBA00025923"/>
    </source>
</evidence>
<evidence type="ECO:0000256" key="5">
    <source>
        <dbReference type="ARBA" id="ARBA00022692"/>
    </source>
</evidence>
<feature type="binding site" evidence="14">
    <location>
        <begin position="357"/>
        <end position="364"/>
    </location>
    <ligand>
        <name>ATP</name>
        <dbReference type="ChEBI" id="CHEBI:30616"/>
    </ligand>
</feature>
<feature type="domain" description="FtsK" evidence="17">
    <location>
        <begin position="340"/>
        <end position="530"/>
    </location>
</feature>
<dbReference type="Gene3D" id="3.40.50.300">
    <property type="entry name" value="P-loop containing nucleotide triphosphate hydrolases"/>
    <property type="match status" value="1"/>
</dbReference>
<dbReference type="Pfam" id="PF09397">
    <property type="entry name" value="FtsK_gamma"/>
    <property type="match status" value="1"/>
</dbReference>
<dbReference type="InterPro" id="IPR036390">
    <property type="entry name" value="WH_DNA-bd_sf"/>
</dbReference>
<dbReference type="GO" id="GO:0005524">
    <property type="term" value="F:ATP binding"/>
    <property type="evidence" value="ECO:0007669"/>
    <property type="project" value="UniProtKB-UniRule"/>
</dbReference>
<dbReference type="InterPro" id="IPR027417">
    <property type="entry name" value="P-loop_NTPase"/>
</dbReference>
<keyword evidence="10" id="KW-0238">DNA-binding</keyword>
<feature type="transmembrane region" description="Helical" evidence="16">
    <location>
        <begin position="6"/>
        <end position="22"/>
    </location>
</feature>
<evidence type="ECO:0000313" key="19">
    <source>
        <dbReference type="Proteomes" id="UP000268469"/>
    </source>
</evidence>
<evidence type="ECO:0000256" key="11">
    <source>
        <dbReference type="ARBA" id="ARBA00023136"/>
    </source>
</evidence>
<keyword evidence="12" id="KW-0131">Cell cycle</keyword>
<feature type="transmembrane region" description="Helical" evidence="16">
    <location>
        <begin position="145"/>
        <end position="166"/>
    </location>
</feature>
<reference evidence="18 19" key="1">
    <citation type="submission" date="2018-06" db="EMBL/GenBank/DDBJ databases">
        <title>Extensive metabolic versatility and redundancy in microbially diverse, dynamic hydrothermal sediments.</title>
        <authorList>
            <person name="Dombrowski N."/>
            <person name="Teske A."/>
            <person name="Baker B.J."/>
        </authorList>
    </citation>
    <scope>NUCLEOTIDE SEQUENCE [LARGE SCALE GENOMIC DNA]</scope>
    <source>
        <strain evidence="18">B36_G15</strain>
    </source>
</reference>
<keyword evidence="3" id="KW-1003">Cell membrane</keyword>
<feature type="transmembrane region" description="Helical" evidence="16">
    <location>
        <begin position="73"/>
        <end position="94"/>
    </location>
</feature>
<dbReference type="Proteomes" id="UP000268469">
    <property type="component" value="Unassembled WGS sequence"/>
</dbReference>
<dbReference type="GO" id="GO:0003677">
    <property type="term" value="F:DNA binding"/>
    <property type="evidence" value="ECO:0007669"/>
    <property type="project" value="UniProtKB-KW"/>
</dbReference>
<evidence type="ECO:0000259" key="17">
    <source>
        <dbReference type="PROSITE" id="PS50901"/>
    </source>
</evidence>
<dbReference type="SUPFAM" id="SSF46785">
    <property type="entry name" value="Winged helix' DNA-binding domain"/>
    <property type="match status" value="1"/>
</dbReference>
<dbReference type="Gene3D" id="3.30.980.40">
    <property type="match status" value="1"/>
</dbReference>
<evidence type="ECO:0000256" key="9">
    <source>
        <dbReference type="ARBA" id="ARBA00022989"/>
    </source>
</evidence>
<comment type="subunit">
    <text evidence="13">Homohexamer. Forms a ring that surrounds DNA.</text>
</comment>
<evidence type="ECO:0000256" key="16">
    <source>
        <dbReference type="SAM" id="Phobius"/>
    </source>
</evidence>
<feature type="transmembrane region" description="Helical" evidence="16">
    <location>
        <begin position="106"/>
        <end position="125"/>
    </location>
</feature>
<evidence type="ECO:0000256" key="14">
    <source>
        <dbReference type="PROSITE-ProRule" id="PRU00289"/>
    </source>
</evidence>
<dbReference type="Pfam" id="PF17854">
    <property type="entry name" value="FtsK_alpha"/>
    <property type="match status" value="1"/>
</dbReference>
<keyword evidence="6 14" id="KW-0547">Nucleotide-binding</keyword>
<keyword evidence="9 16" id="KW-1133">Transmembrane helix</keyword>
<dbReference type="AlphaFoldDB" id="A0A660SG98"/>
<dbReference type="InterPro" id="IPR002543">
    <property type="entry name" value="FtsK_dom"/>
</dbReference>
<evidence type="ECO:0000256" key="3">
    <source>
        <dbReference type="ARBA" id="ARBA00022475"/>
    </source>
</evidence>
<evidence type="ECO:0000256" key="7">
    <source>
        <dbReference type="ARBA" id="ARBA00022829"/>
    </source>
</evidence>
<organism evidence="18 19">
    <name type="scientific">candidate division WOR-3 bacterium</name>
    <dbReference type="NCBI Taxonomy" id="2052148"/>
    <lineage>
        <taxon>Bacteria</taxon>
        <taxon>Bacteria division WOR-3</taxon>
    </lineage>
</organism>
<dbReference type="Pfam" id="PF13491">
    <property type="entry name" value="FtsK_4TM"/>
    <property type="match status" value="1"/>
</dbReference>
<proteinExistence type="inferred from homology"/>
<evidence type="ECO:0000256" key="12">
    <source>
        <dbReference type="ARBA" id="ARBA00023306"/>
    </source>
</evidence>
<dbReference type="GO" id="GO:0005886">
    <property type="term" value="C:plasma membrane"/>
    <property type="evidence" value="ECO:0007669"/>
    <property type="project" value="UniProtKB-SubCell"/>
</dbReference>
<dbReference type="InterPro" id="IPR036388">
    <property type="entry name" value="WH-like_DNA-bd_sf"/>
</dbReference>
<dbReference type="InterPro" id="IPR050206">
    <property type="entry name" value="FtsK/SpoIIIE/SftA"/>
</dbReference>
<feature type="compositionally biased region" description="Basic residues" evidence="15">
    <location>
        <begin position="180"/>
        <end position="190"/>
    </location>
</feature>
<evidence type="ECO:0000256" key="2">
    <source>
        <dbReference type="ARBA" id="ARBA00006474"/>
    </source>
</evidence>
<dbReference type="InterPro" id="IPR041027">
    <property type="entry name" value="FtsK_alpha"/>
</dbReference>
<evidence type="ECO:0000256" key="4">
    <source>
        <dbReference type="ARBA" id="ARBA00022618"/>
    </source>
</evidence>
<name>A0A660SG98_UNCW3</name>